<keyword evidence="4 10" id="KW-0547">Nucleotide-binding</keyword>
<evidence type="ECO:0000313" key="16">
    <source>
        <dbReference type="Proteomes" id="UP000234384"/>
    </source>
</evidence>
<dbReference type="PANTHER" id="PTHR43024">
    <property type="entry name" value="UDP-N-ACETYLMURAMOYL-TRIPEPTIDE--D-ALANYL-D-ALANINE LIGASE"/>
    <property type="match status" value="1"/>
</dbReference>
<dbReference type="EMBL" id="PKHE01000001">
    <property type="protein sequence ID" value="PKY90639.1"/>
    <property type="molecule type" value="Genomic_DNA"/>
</dbReference>
<dbReference type="InterPro" id="IPR013221">
    <property type="entry name" value="Mur_ligase_cen"/>
</dbReference>
<keyword evidence="1 10" id="KW-0963">Cytoplasm</keyword>
<dbReference type="SUPFAM" id="SSF53623">
    <property type="entry name" value="MurD-like peptide ligases, catalytic domain"/>
    <property type="match status" value="1"/>
</dbReference>
<dbReference type="InterPro" id="IPR036565">
    <property type="entry name" value="Mur-like_cat_sf"/>
</dbReference>
<feature type="binding site" evidence="10">
    <location>
        <begin position="116"/>
        <end position="122"/>
    </location>
    <ligand>
        <name>ATP</name>
        <dbReference type="ChEBI" id="CHEBI:30616"/>
    </ligand>
</feature>
<comment type="pathway">
    <text evidence="10 11">Cell wall biogenesis; peptidoglycan biosynthesis.</text>
</comment>
<comment type="caution">
    <text evidence="15">The sequence shown here is derived from an EMBL/GenBank/DDBJ whole genome shotgun (WGS) entry which is preliminary data.</text>
</comment>
<evidence type="ECO:0000256" key="7">
    <source>
        <dbReference type="ARBA" id="ARBA00022984"/>
    </source>
</evidence>
<dbReference type="Pfam" id="PF01225">
    <property type="entry name" value="Mur_ligase"/>
    <property type="match status" value="1"/>
</dbReference>
<keyword evidence="9 10" id="KW-0961">Cell wall biogenesis/degradation</keyword>
<protein>
    <recommendedName>
        <fullName evidence="10 11">UDP-N-acetylmuramoyl-tripeptide--D-alanyl-D-alanine ligase</fullName>
        <ecNumber evidence="10 11">6.3.2.10</ecNumber>
    </recommendedName>
    <alternativeName>
        <fullName evidence="10">D-alanyl-D-alanine-adding enzyme</fullName>
    </alternativeName>
</protein>
<dbReference type="AlphaFoldDB" id="A0A2I1K4S4"/>
<evidence type="ECO:0000256" key="9">
    <source>
        <dbReference type="ARBA" id="ARBA00023316"/>
    </source>
</evidence>
<evidence type="ECO:0000313" key="15">
    <source>
        <dbReference type="EMBL" id="PKY90639.1"/>
    </source>
</evidence>
<dbReference type="InterPro" id="IPR035911">
    <property type="entry name" value="MurE/MurF_N"/>
</dbReference>
<dbReference type="PANTHER" id="PTHR43024:SF1">
    <property type="entry name" value="UDP-N-ACETYLMURAMOYL-TRIPEPTIDE--D-ALANYL-D-ALANINE LIGASE"/>
    <property type="match status" value="1"/>
</dbReference>
<comment type="catalytic activity">
    <reaction evidence="10">
        <text>UDP-N-acetyl-alpha-D-muramoyl-L-alanyl-gamma-D-glutamyl-L-lysine + D-alanyl-D-alanine + ATP = UDP-N-acetyl-alpha-D-muramoyl-L-alanyl-gamma-D-glutamyl-L-lysyl-D-alanyl-D-alanine + ADP + phosphate + H(+)</text>
        <dbReference type="Rhea" id="RHEA:16085"/>
        <dbReference type="ChEBI" id="CHEBI:15378"/>
        <dbReference type="ChEBI" id="CHEBI:30616"/>
        <dbReference type="ChEBI" id="CHEBI:43474"/>
        <dbReference type="ChEBI" id="CHEBI:57822"/>
        <dbReference type="ChEBI" id="CHEBI:70758"/>
        <dbReference type="ChEBI" id="CHEBI:83903"/>
        <dbReference type="ChEBI" id="CHEBI:456216"/>
        <dbReference type="EC" id="6.3.2.10"/>
    </reaction>
</comment>
<evidence type="ECO:0000259" key="14">
    <source>
        <dbReference type="Pfam" id="PF08245"/>
    </source>
</evidence>
<comment type="catalytic activity">
    <reaction evidence="11">
        <text>D-alanyl-D-alanine + UDP-N-acetyl-alpha-D-muramoyl-L-alanyl-gamma-D-glutamyl-meso-2,6-diaminopimelate + ATP = UDP-N-acetyl-alpha-D-muramoyl-L-alanyl-gamma-D-glutamyl-meso-2,6-diaminopimeloyl-D-alanyl-D-alanine + ADP + phosphate + H(+)</text>
        <dbReference type="Rhea" id="RHEA:28374"/>
        <dbReference type="ChEBI" id="CHEBI:15378"/>
        <dbReference type="ChEBI" id="CHEBI:30616"/>
        <dbReference type="ChEBI" id="CHEBI:43474"/>
        <dbReference type="ChEBI" id="CHEBI:57822"/>
        <dbReference type="ChEBI" id="CHEBI:61386"/>
        <dbReference type="ChEBI" id="CHEBI:83905"/>
        <dbReference type="ChEBI" id="CHEBI:456216"/>
        <dbReference type="EC" id="6.3.2.10"/>
    </reaction>
</comment>
<dbReference type="OrthoDB" id="9801978at2"/>
<dbReference type="EC" id="6.3.2.10" evidence="10 11"/>
<dbReference type="InterPro" id="IPR004101">
    <property type="entry name" value="Mur_ligase_C"/>
</dbReference>
<accession>A0A2I1K4S4</accession>
<feature type="domain" description="Mur ligase N-terminal catalytic" evidence="12">
    <location>
        <begin position="29"/>
        <end position="103"/>
    </location>
</feature>
<dbReference type="GO" id="GO:0008766">
    <property type="term" value="F:UDP-N-acetylmuramoylalanyl-D-glutamyl-2,6-diaminopimelate-D-alanyl-D-alanine ligase activity"/>
    <property type="evidence" value="ECO:0007669"/>
    <property type="project" value="RHEA"/>
</dbReference>
<dbReference type="InterPro" id="IPR005863">
    <property type="entry name" value="UDP-N-AcMur_synth"/>
</dbReference>
<dbReference type="InterPro" id="IPR036615">
    <property type="entry name" value="Mur_ligase_C_dom_sf"/>
</dbReference>
<comment type="subcellular location">
    <subcellularLocation>
        <location evidence="10 11">Cytoplasm</location>
    </subcellularLocation>
</comment>
<dbReference type="GO" id="GO:0005737">
    <property type="term" value="C:cytoplasm"/>
    <property type="evidence" value="ECO:0007669"/>
    <property type="project" value="UniProtKB-SubCell"/>
</dbReference>
<feature type="domain" description="Mur ligase central" evidence="14">
    <location>
        <begin position="114"/>
        <end position="301"/>
    </location>
</feature>
<dbReference type="InterPro" id="IPR051046">
    <property type="entry name" value="MurCDEF_CellWall_CoF430Synth"/>
</dbReference>
<dbReference type="InterPro" id="IPR000713">
    <property type="entry name" value="Mur_ligase_N"/>
</dbReference>
<evidence type="ECO:0000256" key="4">
    <source>
        <dbReference type="ARBA" id="ARBA00022741"/>
    </source>
</evidence>
<evidence type="ECO:0000256" key="10">
    <source>
        <dbReference type="HAMAP-Rule" id="MF_02019"/>
    </source>
</evidence>
<dbReference type="Gene3D" id="3.90.190.20">
    <property type="entry name" value="Mur ligase, C-terminal domain"/>
    <property type="match status" value="1"/>
</dbReference>
<dbReference type="HAMAP" id="MF_02019">
    <property type="entry name" value="MurF"/>
    <property type="match status" value="1"/>
</dbReference>
<keyword evidence="2 10" id="KW-0436">Ligase</keyword>
<organism evidence="15 16">
    <name type="scientific">Falseniella ignava</name>
    <dbReference type="NCBI Taxonomy" id="137730"/>
    <lineage>
        <taxon>Bacteria</taxon>
        <taxon>Bacillati</taxon>
        <taxon>Bacillota</taxon>
        <taxon>Bacilli</taxon>
        <taxon>Lactobacillales</taxon>
        <taxon>Aerococcaceae</taxon>
        <taxon>Falseniella</taxon>
    </lineage>
</organism>
<evidence type="ECO:0000256" key="2">
    <source>
        <dbReference type="ARBA" id="ARBA00022598"/>
    </source>
</evidence>
<dbReference type="GO" id="GO:0005524">
    <property type="term" value="F:ATP binding"/>
    <property type="evidence" value="ECO:0007669"/>
    <property type="project" value="UniProtKB-UniRule"/>
</dbReference>
<keyword evidence="7 10" id="KW-0573">Peptidoglycan synthesis</keyword>
<dbReference type="GO" id="GO:0008360">
    <property type="term" value="P:regulation of cell shape"/>
    <property type="evidence" value="ECO:0007669"/>
    <property type="project" value="UniProtKB-KW"/>
</dbReference>
<keyword evidence="5 10" id="KW-0067">ATP-binding</keyword>
<dbReference type="GO" id="GO:0047480">
    <property type="term" value="F:UDP-N-acetylmuramoyl-tripeptide-D-alanyl-D-alanine ligase activity"/>
    <property type="evidence" value="ECO:0007669"/>
    <property type="project" value="UniProtKB-UniRule"/>
</dbReference>
<gene>
    <name evidence="10" type="primary">murF</name>
    <name evidence="15" type="ORF">CYJ57_00245</name>
</gene>
<evidence type="ECO:0000256" key="11">
    <source>
        <dbReference type="RuleBase" id="RU004136"/>
    </source>
</evidence>
<proteinExistence type="inferred from homology"/>
<evidence type="ECO:0000256" key="8">
    <source>
        <dbReference type="ARBA" id="ARBA00023306"/>
    </source>
</evidence>
<evidence type="ECO:0000256" key="1">
    <source>
        <dbReference type="ARBA" id="ARBA00022490"/>
    </source>
</evidence>
<dbReference type="GO" id="GO:0051301">
    <property type="term" value="P:cell division"/>
    <property type="evidence" value="ECO:0007669"/>
    <property type="project" value="UniProtKB-KW"/>
</dbReference>
<dbReference type="NCBIfam" id="TIGR01143">
    <property type="entry name" value="murF"/>
    <property type="match status" value="1"/>
</dbReference>
<name>A0A2I1K4S4_9LACT</name>
<comment type="function">
    <text evidence="10 11">Involved in cell wall formation. Catalyzes the final step in the synthesis of UDP-N-acetylmuramoyl-pentapeptide, the precursor of murein.</text>
</comment>
<comment type="similarity">
    <text evidence="10">Belongs to the MurCDEF family. MurF subfamily.</text>
</comment>
<reference evidence="15 16" key="1">
    <citation type="submission" date="2017-12" db="EMBL/GenBank/DDBJ databases">
        <title>Phylogenetic diversity of female urinary microbiome.</title>
        <authorList>
            <person name="Thomas-White K."/>
            <person name="Wolfe A.J."/>
        </authorList>
    </citation>
    <scope>NUCLEOTIDE SEQUENCE [LARGE SCALE GENOMIC DNA]</scope>
    <source>
        <strain evidence="15 16">UMB0898</strain>
    </source>
</reference>
<keyword evidence="8 10" id="KW-0131">Cell cycle</keyword>
<evidence type="ECO:0000256" key="3">
    <source>
        <dbReference type="ARBA" id="ARBA00022618"/>
    </source>
</evidence>
<dbReference type="SUPFAM" id="SSF63418">
    <property type="entry name" value="MurE/MurF N-terminal domain"/>
    <property type="match status" value="1"/>
</dbReference>
<dbReference type="GO" id="GO:0071555">
    <property type="term" value="P:cell wall organization"/>
    <property type="evidence" value="ECO:0007669"/>
    <property type="project" value="UniProtKB-KW"/>
</dbReference>
<dbReference type="Proteomes" id="UP000234384">
    <property type="component" value="Unassembled WGS sequence"/>
</dbReference>
<evidence type="ECO:0000259" key="13">
    <source>
        <dbReference type="Pfam" id="PF02875"/>
    </source>
</evidence>
<dbReference type="Gene3D" id="3.40.1190.10">
    <property type="entry name" value="Mur-like, catalytic domain"/>
    <property type="match status" value="1"/>
</dbReference>
<keyword evidence="6 10" id="KW-0133">Cell shape</keyword>
<dbReference type="GO" id="GO:0009252">
    <property type="term" value="P:peptidoglycan biosynthetic process"/>
    <property type="evidence" value="ECO:0007669"/>
    <property type="project" value="UniProtKB-UniRule"/>
</dbReference>
<feature type="domain" description="Mur ligase C-terminal" evidence="13">
    <location>
        <begin position="324"/>
        <end position="451"/>
    </location>
</feature>
<evidence type="ECO:0000259" key="12">
    <source>
        <dbReference type="Pfam" id="PF01225"/>
    </source>
</evidence>
<dbReference type="SUPFAM" id="SSF53244">
    <property type="entry name" value="MurD-like peptide ligases, peptide-binding domain"/>
    <property type="match status" value="1"/>
</dbReference>
<keyword evidence="3 10" id="KW-0132">Cell division</keyword>
<dbReference type="Pfam" id="PF08245">
    <property type="entry name" value="Mur_ligase_M"/>
    <property type="match status" value="1"/>
</dbReference>
<evidence type="ECO:0000256" key="6">
    <source>
        <dbReference type="ARBA" id="ARBA00022960"/>
    </source>
</evidence>
<dbReference type="Pfam" id="PF02875">
    <property type="entry name" value="Mur_ligase_C"/>
    <property type="match status" value="1"/>
</dbReference>
<dbReference type="RefSeq" id="WP_101953619.1">
    <property type="nucleotide sequence ID" value="NZ_PKHE01000001.1"/>
</dbReference>
<evidence type="ECO:0000256" key="5">
    <source>
        <dbReference type="ARBA" id="ARBA00022840"/>
    </source>
</evidence>
<dbReference type="UniPathway" id="UPA00219"/>
<sequence length="475" mass="52482">METINILDIVQAVGASEFTAPGPDHEINITGVEFDSRKIKPGDLFVPLTGGASDGHDYVVNAIEQGAVATFWSREADSAPIDQLAVIYVDDTLRAMQSLANYYRHMIDPIVIGITGSNGKTTTKDMMANALTAKYHIHKTEGNYNNEIGLPYTILSMPKETEVAVLEMGMSGFGEIALLSHIAEPDIAVITLIGESHLEFLGSRAGIAQAKLEILSGLNPEGVFIYPGAEPLITDFLEDWVSSVECISFGLEEDNDVYAYDIIEEKDQTYFKTNLDSNVICKIPVMGAYNVNNALVALSVAKRLNVPIEQAIFQLAQFKLTASRLEWIQADNGLQVLNDAYNASPTSMKAVLQAFARLQRPKGGRRIAVLGDIRELGEKSEAYHRSIAEVIDPETIDLVYLFGDEMGALYEETHPNYPSDQIHYIRKDHDRLIERIQASIRPEDIVLVKSSLGVDLLQVVTALTNHETHNFLRKE</sequence>
<dbReference type="Gene3D" id="3.40.1390.10">
    <property type="entry name" value="MurE/MurF, N-terminal domain"/>
    <property type="match status" value="1"/>
</dbReference>